<dbReference type="Proteomes" id="UP000332933">
    <property type="component" value="Unassembled WGS sequence"/>
</dbReference>
<evidence type="ECO:0000313" key="3">
    <source>
        <dbReference type="Proteomes" id="UP000332933"/>
    </source>
</evidence>
<proteinExistence type="predicted"/>
<sequence>MVSTAMSRIKVSVQGHLKELTFFQQRGRLIQDNCKEVCDAILNKVEEFYALTDLPLPFICVEGSSGMGISQLAFALQGRRPYFYWLATPIGVDSQQIYKNFASISRRFDYFVGLDDQRTKREDAILNSMPSIYADGELWTYGFIRALLDYSNSGNLANGSMIHFINETPLNVPKCKLQDVRTTIADMKSKNKKLPFLYWMKCLQARTSPAERTWLLFKGIFLVLWSRGIYYGNRLNLIAQAGGSYAKEHRWMAILPRFPPYQFVLDVAEKQDWDDVISRYPVIEYIVNQSRGRFARHFTEQVLQIVEKQRNVKLNELLDNAFAAIHQSILFRKKNFDGKYAQLMAISFTNFHQPATKKPRSEVGSSSMHAHFANLVDECLSDIYLSTGRLHKVTQEGMLVPSN</sequence>
<accession>A0A485KSF2</accession>
<dbReference type="OrthoDB" id="73730at2759"/>
<dbReference type="EMBL" id="CAADRA010005285">
    <property type="protein sequence ID" value="VFT88127.1"/>
    <property type="molecule type" value="Genomic_DNA"/>
</dbReference>
<dbReference type="EMBL" id="VJMH01005264">
    <property type="protein sequence ID" value="KAF0698096.1"/>
    <property type="molecule type" value="Genomic_DNA"/>
</dbReference>
<dbReference type="AlphaFoldDB" id="A0A485KSF2"/>
<protein>
    <submittedName>
        <fullName evidence="2">Aste57867_11264 protein</fullName>
    </submittedName>
</protein>
<evidence type="ECO:0000313" key="1">
    <source>
        <dbReference type="EMBL" id="KAF0698096.1"/>
    </source>
</evidence>
<keyword evidence="3" id="KW-1185">Reference proteome</keyword>
<reference evidence="1" key="2">
    <citation type="submission" date="2019-06" db="EMBL/GenBank/DDBJ databases">
        <title>Genomics analysis of Aphanomyces spp. identifies a new class of oomycete effector associated with host adaptation.</title>
        <authorList>
            <person name="Gaulin E."/>
        </authorList>
    </citation>
    <scope>NUCLEOTIDE SEQUENCE</scope>
    <source>
        <strain evidence="1">CBS 578.67</strain>
    </source>
</reference>
<gene>
    <name evidence="2" type="primary">Aste57867_11264</name>
    <name evidence="1" type="ORF">As57867_011222</name>
    <name evidence="2" type="ORF">ASTE57867_11264</name>
</gene>
<name>A0A485KSF2_9STRA</name>
<organism evidence="2 3">
    <name type="scientific">Aphanomyces stellatus</name>
    <dbReference type="NCBI Taxonomy" id="120398"/>
    <lineage>
        <taxon>Eukaryota</taxon>
        <taxon>Sar</taxon>
        <taxon>Stramenopiles</taxon>
        <taxon>Oomycota</taxon>
        <taxon>Saprolegniomycetes</taxon>
        <taxon>Saprolegniales</taxon>
        <taxon>Verrucalvaceae</taxon>
        <taxon>Aphanomyces</taxon>
    </lineage>
</organism>
<reference evidence="2 3" key="1">
    <citation type="submission" date="2019-03" db="EMBL/GenBank/DDBJ databases">
        <authorList>
            <person name="Gaulin E."/>
            <person name="Dumas B."/>
        </authorList>
    </citation>
    <scope>NUCLEOTIDE SEQUENCE [LARGE SCALE GENOMIC DNA]</scope>
    <source>
        <strain evidence="2">CBS 568.67</strain>
    </source>
</reference>
<evidence type="ECO:0000313" key="2">
    <source>
        <dbReference type="EMBL" id="VFT88127.1"/>
    </source>
</evidence>